<sequence length="683" mass="72946">MLGPGNIVEHEASPGLFQRCVVVDQSDGLLLRRDAEDAEPFQAPPGAVRPQPPDVPSGFSGQLKVGQLVEASTADGWARGTWLEPVLGSAAPLSVQLLAEGGEVSVSEADVRPALDWVEGAWVERLHESAPKPDEAPPTELPAEPAQPPEPPTLSAEEVGRIFATGSSVEVTSFADGLRGSWYGGSVVESPTARGAGSNTEEEEVSASRLRPQPPEGWWDVVVAEVKKTCIAVVAPEYAKRHTVPPSKLRPRWSFDPASRHEPSGGCRVSFFRFGCSLEFRPIEEDYLGAWVLKLCPESNELLLGRVDAAGNTASLRETCRVARCRPPPPPLGEDASAGLAAHGVTSCELANHHSFSTHDQVWLDGVWWQARVEGLTQLAGSSHVTVVSPQYGSRSGTRHRAPLSHVRPRYSWLSPEGGWTYSSGGGATVVEVEVAEEGAPDRTDFIEEFGLEDEGREWRKVTASGGAPRPPPGVVVSHRYAFGMAVEVAGEDEGFERSWYSGEVLKAAAKVTVRYDALFEEDSDAKRPLTETLEPGRLRPLPPKAQEGWLRKAKAGLPLELKHDGGWWQAGGARLASARSQPLSRGCPALSVPTRVPQVEFVSVADGGDAETATQLLVRGAGELWGGAEILADVSSLRPGWHFNAASQSWGSRGAAAAAAPKKSRSGSKSRRSGARPDKGAA</sequence>
<reference evidence="3" key="2">
    <citation type="submission" date="2024-10" db="UniProtKB">
        <authorList>
            <consortium name="EnsemblProtists"/>
        </authorList>
    </citation>
    <scope>IDENTIFICATION</scope>
</reference>
<keyword evidence="4" id="KW-1185">Reference proteome</keyword>
<feature type="domain" description="Agenet" evidence="2">
    <location>
        <begin position="161"/>
        <end position="218"/>
    </location>
</feature>
<feature type="compositionally biased region" description="Low complexity" evidence="1">
    <location>
        <begin position="649"/>
        <end position="662"/>
    </location>
</feature>
<dbReference type="SMART" id="SM00743">
    <property type="entry name" value="Agenet"/>
    <property type="match status" value="4"/>
</dbReference>
<dbReference type="PANTHER" id="PTHR31917:SF80">
    <property type="entry name" value="AGENET DOMAIN-CONTAINING PROTEIN-RELATED"/>
    <property type="match status" value="1"/>
</dbReference>
<evidence type="ECO:0000313" key="4">
    <source>
        <dbReference type="Proteomes" id="UP000013827"/>
    </source>
</evidence>
<organism evidence="3 4">
    <name type="scientific">Emiliania huxleyi (strain CCMP1516)</name>
    <dbReference type="NCBI Taxonomy" id="280463"/>
    <lineage>
        <taxon>Eukaryota</taxon>
        <taxon>Haptista</taxon>
        <taxon>Haptophyta</taxon>
        <taxon>Prymnesiophyceae</taxon>
        <taxon>Isochrysidales</taxon>
        <taxon>Noelaerhabdaceae</taxon>
        <taxon>Emiliania</taxon>
    </lineage>
</organism>
<evidence type="ECO:0000259" key="2">
    <source>
        <dbReference type="SMART" id="SM00743"/>
    </source>
</evidence>
<dbReference type="InterPro" id="IPR008395">
    <property type="entry name" value="Agenet-like_dom"/>
</dbReference>
<dbReference type="GeneID" id="17253590"/>
<dbReference type="CDD" id="cd20405">
    <property type="entry name" value="Tudor_Agenet_AtDUF_rpt1_3"/>
    <property type="match status" value="1"/>
</dbReference>
<feature type="region of interest" description="Disordered" evidence="1">
    <location>
        <begin position="649"/>
        <end position="683"/>
    </location>
</feature>
<dbReference type="PaxDb" id="2903-EOD07472"/>
<feature type="region of interest" description="Disordered" evidence="1">
    <location>
        <begin position="189"/>
        <end position="212"/>
    </location>
</feature>
<feature type="region of interest" description="Disordered" evidence="1">
    <location>
        <begin position="33"/>
        <end position="61"/>
    </location>
</feature>
<feature type="region of interest" description="Disordered" evidence="1">
    <location>
        <begin position="129"/>
        <end position="154"/>
    </location>
</feature>
<feature type="domain" description="Agenet" evidence="2">
    <location>
        <begin position="479"/>
        <end position="547"/>
    </location>
</feature>
<dbReference type="Pfam" id="PF05641">
    <property type="entry name" value="Agenet"/>
    <property type="match status" value="2"/>
</dbReference>
<feature type="domain" description="Agenet" evidence="2">
    <location>
        <begin position="61"/>
        <end position="119"/>
    </location>
</feature>
<accession>A0A0D3I887</accession>
<dbReference type="HOGENOM" id="CLU_403062_0_0_1"/>
<protein>
    <recommendedName>
        <fullName evidence="2">Agenet domain-containing protein</fullName>
    </recommendedName>
</protein>
<feature type="domain" description="Agenet" evidence="2">
    <location>
        <begin position="354"/>
        <end position="415"/>
    </location>
</feature>
<evidence type="ECO:0000256" key="1">
    <source>
        <dbReference type="SAM" id="MobiDB-lite"/>
    </source>
</evidence>
<dbReference type="EnsemblProtists" id="EOD07472">
    <property type="protein sequence ID" value="EOD07472"/>
    <property type="gene ID" value="EMIHUDRAFT_218410"/>
</dbReference>
<dbReference type="RefSeq" id="XP_005759901.1">
    <property type="nucleotide sequence ID" value="XM_005759844.1"/>
</dbReference>
<dbReference type="KEGG" id="ehx:EMIHUDRAFT_218410"/>
<reference evidence="4" key="1">
    <citation type="journal article" date="2013" name="Nature">
        <title>Pan genome of the phytoplankton Emiliania underpins its global distribution.</title>
        <authorList>
            <person name="Read B.A."/>
            <person name="Kegel J."/>
            <person name="Klute M.J."/>
            <person name="Kuo A."/>
            <person name="Lefebvre S.C."/>
            <person name="Maumus F."/>
            <person name="Mayer C."/>
            <person name="Miller J."/>
            <person name="Monier A."/>
            <person name="Salamov A."/>
            <person name="Young J."/>
            <person name="Aguilar M."/>
            <person name="Claverie J.M."/>
            <person name="Frickenhaus S."/>
            <person name="Gonzalez K."/>
            <person name="Herman E.K."/>
            <person name="Lin Y.C."/>
            <person name="Napier J."/>
            <person name="Ogata H."/>
            <person name="Sarno A.F."/>
            <person name="Shmutz J."/>
            <person name="Schroeder D."/>
            <person name="de Vargas C."/>
            <person name="Verret F."/>
            <person name="von Dassow P."/>
            <person name="Valentin K."/>
            <person name="Van de Peer Y."/>
            <person name="Wheeler G."/>
            <person name="Dacks J.B."/>
            <person name="Delwiche C.F."/>
            <person name="Dyhrman S.T."/>
            <person name="Glockner G."/>
            <person name="John U."/>
            <person name="Richards T."/>
            <person name="Worden A.Z."/>
            <person name="Zhang X."/>
            <person name="Grigoriev I.V."/>
            <person name="Allen A.E."/>
            <person name="Bidle K."/>
            <person name="Borodovsky M."/>
            <person name="Bowler C."/>
            <person name="Brownlee C."/>
            <person name="Cock J.M."/>
            <person name="Elias M."/>
            <person name="Gladyshev V.N."/>
            <person name="Groth M."/>
            <person name="Guda C."/>
            <person name="Hadaegh A."/>
            <person name="Iglesias-Rodriguez M.D."/>
            <person name="Jenkins J."/>
            <person name="Jones B.M."/>
            <person name="Lawson T."/>
            <person name="Leese F."/>
            <person name="Lindquist E."/>
            <person name="Lobanov A."/>
            <person name="Lomsadze A."/>
            <person name="Malik S.B."/>
            <person name="Marsh M.E."/>
            <person name="Mackinder L."/>
            <person name="Mock T."/>
            <person name="Mueller-Roeber B."/>
            <person name="Pagarete A."/>
            <person name="Parker M."/>
            <person name="Probert I."/>
            <person name="Quesneville H."/>
            <person name="Raines C."/>
            <person name="Rensing S.A."/>
            <person name="Riano-Pachon D.M."/>
            <person name="Richier S."/>
            <person name="Rokitta S."/>
            <person name="Shiraiwa Y."/>
            <person name="Soanes D.M."/>
            <person name="van der Giezen M."/>
            <person name="Wahlund T.M."/>
            <person name="Williams B."/>
            <person name="Wilson W."/>
            <person name="Wolfe G."/>
            <person name="Wurch L.L."/>
        </authorList>
    </citation>
    <scope>NUCLEOTIDE SEQUENCE</scope>
</reference>
<proteinExistence type="predicted"/>
<dbReference type="InterPro" id="IPR014002">
    <property type="entry name" value="Agenet_dom_plant"/>
</dbReference>
<dbReference type="Proteomes" id="UP000013827">
    <property type="component" value="Unassembled WGS sequence"/>
</dbReference>
<dbReference type="PANTHER" id="PTHR31917">
    <property type="entry name" value="AGENET DOMAIN-CONTAINING PROTEIN-RELATED"/>
    <property type="match status" value="1"/>
</dbReference>
<feature type="compositionally biased region" description="Basic residues" evidence="1">
    <location>
        <begin position="663"/>
        <end position="675"/>
    </location>
</feature>
<dbReference type="AlphaFoldDB" id="A0A0D3I887"/>
<evidence type="ECO:0000313" key="3">
    <source>
        <dbReference type="EnsemblProtists" id="EOD07472"/>
    </source>
</evidence>
<name>A0A0D3I887_EMIH1</name>